<protein>
    <submittedName>
        <fullName evidence="1">Uncharacterized protein</fullName>
    </submittedName>
</protein>
<keyword evidence="2" id="KW-1185">Reference proteome</keyword>
<reference evidence="1" key="1">
    <citation type="submission" date="2022-08" db="EMBL/GenBank/DDBJ databases">
        <title>Genome Sequence of Fusarium decemcellulare.</title>
        <authorList>
            <person name="Buettner E."/>
        </authorList>
    </citation>
    <scope>NUCLEOTIDE SEQUENCE</scope>
    <source>
        <strain evidence="1">Babe19</strain>
    </source>
</reference>
<comment type="caution">
    <text evidence="1">The sequence shown here is derived from an EMBL/GenBank/DDBJ whole genome shotgun (WGS) entry which is preliminary data.</text>
</comment>
<accession>A0ACC1RSL5</accession>
<evidence type="ECO:0000313" key="1">
    <source>
        <dbReference type="EMBL" id="KAJ3525722.1"/>
    </source>
</evidence>
<dbReference type="Proteomes" id="UP001148629">
    <property type="component" value="Unassembled WGS sequence"/>
</dbReference>
<proteinExistence type="predicted"/>
<name>A0ACC1RSL5_9HYPO</name>
<gene>
    <name evidence="1" type="ORF">NM208_g11519</name>
</gene>
<organism evidence="1 2">
    <name type="scientific">Fusarium decemcellulare</name>
    <dbReference type="NCBI Taxonomy" id="57161"/>
    <lineage>
        <taxon>Eukaryota</taxon>
        <taxon>Fungi</taxon>
        <taxon>Dikarya</taxon>
        <taxon>Ascomycota</taxon>
        <taxon>Pezizomycotina</taxon>
        <taxon>Sordariomycetes</taxon>
        <taxon>Hypocreomycetidae</taxon>
        <taxon>Hypocreales</taxon>
        <taxon>Nectriaceae</taxon>
        <taxon>Fusarium</taxon>
        <taxon>Fusarium decemcellulare species complex</taxon>
    </lineage>
</organism>
<sequence>MTLRYDGQVVVVTGAGSGLGKAYAKFFASRGASVVVNDLGASLKGQGNSTRAADEVVREIIDEGGHAVANYDSVEQGDRIIDAALNEFGRVDVLINNAGILRDVREPTRRHAQPGHTSGSKSTAA</sequence>
<evidence type="ECO:0000313" key="2">
    <source>
        <dbReference type="Proteomes" id="UP001148629"/>
    </source>
</evidence>
<dbReference type="EMBL" id="JANRMS010001861">
    <property type="protein sequence ID" value="KAJ3525722.1"/>
    <property type="molecule type" value="Genomic_DNA"/>
</dbReference>